<dbReference type="HOGENOM" id="CLU_3185015_0_0_9"/>
<name>C0XHG4_LENH9</name>
<dbReference type="AlphaFoldDB" id="C0XHG4"/>
<dbReference type="EMBL" id="ACGP01000098">
    <property type="protein sequence ID" value="EEI25096.1"/>
    <property type="molecule type" value="Genomic_DNA"/>
</dbReference>
<keyword evidence="2" id="KW-1185">Reference proteome</keyword>
<organism evidence="1 2">
    <name type="scientific">Lentilactobacillus hilgardii (strain ATCC 8290 / DSM 20176 / CCUG 30140 / JCM 1155 / KCTC 3500 / NBRC 15886 / NCIMB 8040 / NRRL B-1843 / 9)</name>
    <dbReference type="NCBI Taxonomy" id="1423757"/>
    <lineage>
        <taxon>Bacteria</taxon>
        <taxon>Bacillati</taxon>
        <taxon>Bacillota</taxon>
        <taxon>Bacilli</taxon>
        <taxon>Lactobacillales</taxon>
        <taxon>Lactobacillaceae</taxon>
        <taxon>Lentilactobacillus</taxon>
    </lineage>
</organism>
<proteinExistence type="predicted"/>
<dbReference type="SMR" id="C0XHG4"/>
<dbReference type="Proteomes" id="UP000003752">
    <property type="component" value="Unassembled WGS sequence"/>
</dbReference>
<gene>
    <name evidence="1" type="ORF">HMPREF0519_0675</name>
</gene>
<dbReference type="RefSeq" id="WP_003559445.1">
    <property type="nucleotide sequence ID" value="NZ_AZDF01000001.1"/>
</dbReference>
<sequence length="46" mass="4963">MMKKNTATAIMSVVAIAANATIAIVTASLLSTPKNDDSKHRHHKHH</sequence>
<evidence type="ECO:0000313" key="2">
    <source>
        <dbReference type="Proteomes" id="UP000003752"/>
    </source>
</evidence>
<comment type="caution">
    <text evidence="1">The sequence shown here is derived from an EMBL/GenBank/DDBJ whole genome shotgun (WGS) entry which is preliminary data.</text>
</comment>
<accession>C0XHG4</accession>
<protein>
    <submittedName>
        <fullName evidence="1">Uncharacterized protein</fullName>
    </submittedName>
</protein>
<evidence type="ECO:0000313" key="1">
    <source>
        <dbReference type="EMBL" id="EEI25096.1"/>
    </source>
</evidence>
<reference evidence="1 2" key="1">
    <citation type="submission" date="2009-01" db="EMBL/GenBank/DDBJ databases">
        <authorList>
            <person name="Qin X."/>
            <person name="Bachman B."/>
            <person name="Battles P."/>
            <person name="Bell A."/>
            <person name="Bess C."/>
            <person name="Bickham C."/>
            <person name="Chaboub L."/>
            <person name="Chen D."/>
            <person name="Coyle M."/>
            <person name="Deiros D.R."/>
            <person name="Dinh H."/>
            <person name="Forbes L."/>
            <person name="Fowler G."/>
            <person name="Francisco L."/>
            <person name="Fu Q."/>
            <person name="Gubbala S."/>
            <person name="Hale W."/>
            <person name="Han Y."/>
            <person name="Hemphill L."/>
            <person name="Highlander S.K."/>
            <person name="Hirani K."/>
            <person name="Hogues M."/>
            <person name="Jackson L."/>
            <person name="Jakkamsetti A."/>
            <person name="Javaid M."/>
            <person name="Jiang H."/>
            <person name="Korchina V."/>
            <person name="Kovar C."/>
            <person name="Lara F."/>
            <person name="Lee S."/>
            <person name="Mata R."/>
            <person name="Mathew T."/>
            <person name="Moen C."/>
            <person name="Morales K."/>
            <person name="Munidasa M."/>
            <person name="Nazareth L."/>
            <person name="Ngo R."/>
            <person name="Nguyen L."/>
            <person name="Okwuonu G."/>
            <person name="Ongeri F."/>
            <person name="Patil S."/>
            <person name="Petrosino J."/>
            <person name="Pham C."/>
            <person name="Pham P."/>
            <person name="Pu L.-L."/>
            <person name="Puazo M."/>
            <person name="Raj R."/>
            <person name="Reid J."/>
            <person name="Rouhana J."/>
            <person name="Saada N."/>
            <person name="Shang Y."/>
            <person name="Simmons D."/>
            <person name="Thornton R."/>
            <person name="Warren J."/>
            <person name="Weissenberger G."/>
            <person name="Zhang J."/>
            <person name="Zhang L."/>
            <person name="Zhou C."/>
            <person name="Zhu D."/>
            <person name="Muzny D."/>
            <person name="Worley K."/>
            <person name="Gibbs R."/>
        </authorList>
    </citation>
    <scope>NUCLEOTIDE SEQUENCE [LARGE SCALE GENOMIC DNA]</scope>
    <source>
        <strain evidence="2">ATCC 8290 / DSM 20176 / CCUG 30140 / JCM 1155 / KCTC 3500 / NBRC 15886 / NCIMB 8040 / NRRL B-1843 / 9</strain>
    </source>
</reference>